<evidence type="ECO:0000313" key="2">
    <source>
        <dbReference type="Proteomes" id="UP000182987"/>
    </source>
</evidence>
<dbReference type="OrthoDB" id="5937326at2"/>
<proteinExistence type="predicted"/>
<dbReference type="SUPFAM" id="SSF55729">
    <property type="entry name" value="Acyl-CoA N-acyltransferases (Nat)"/>
    <property type="match status" value="1"/>
</dbReference>
<dbReference type="InterPro" id="IPR038740">
    <property type="entry name" value="BioF2-like_GNAT_dom"/>
</dbReference>
<accession>A0A0G9HEP1</accession>
<dbReference type="InterPro" id="IPR016181">
    <property type="entry name" value="Acyl_CoA_acyltransferase"/>
</dbReference>
<dbReference type="STRING" id="1440763.BJI69_16925"/>
<dbReference type="AlphaFoldDB" id="A0A0G9HEP1"/>
<dbReference type="Pfam" id="PF13480">
    <property type="entry name" value="Acetyltransf_6"/>
    <property type="match status" value="1"/>
</dbReference>
<protein>
    <submittedName>
        <fullName evidence="1">Uncharacterized protein</fullName>
    </submittedName>
</protein>
<organism evidence="1 2">
    <name type="scientific">Luteibacter rhizovicinus DSM 16549</name>
    <dbReference type="NCBI Taxonomy" id="1440763"/>
    <lineage>
        <taxon>Bacteria</taxon>
        <taxon>Pseudomonadati</taxon>
        <taxon>Pseudomonadota</taxon>
        <taxon>Gammaproteobacteria</taxon>
        <taxon>Lysobacterales</taxon>
        <taxon>Rhodanobacteraceae</taxon>
        <taxon>Luteibacter</taxon>
    </lineage>
</organism>
<gene>
    <name evidence="1" type="ORF">BJI69_16925</name>
</gene>
<dbReference type="KEGG" id="lrz:BJI69_16925"/>
<name>A0A0G9HEP1_9GAMM</name>
<keyword evidence="2" id="KW-1185">Reference proteome</keyword>
<dbReference type="RefSeq" id="WP_046966667.1">
    <property type="nucleotide sequence ID" value="NZ_CP017480.1"/>
</dbReference>
<dbReference type="EMBL" id="CP017480">
    <property type="protein sequence ID" value="APG05422.1"/>
    <property type="molecule type" value="Genomic_DNA"/>
</dbReference>
<sequence length="381" mass="42025">MTYLSVILHTVDELRAMRDELAAVAELPGAASGIVQHPDWIAYEVESRHDGTVPHVIVVRDSVGHIAGYAPLLAIIHTARLDLAGRRLRLYRGAALRLLGSGIVAAEADRETVALVVTRQLMGDNDVSVVRIQEAELPNGFAEALSRGGGFRIVAAHLLDQVQWSIEPQASSEMWLSGFDAKKRGDLTQRVGRAYRKLGGDAALQTFDRPEDMPTYCRLMNEVYARTWHHADLPTDWEAPERVALFMRLAAAGQLIGHVVVKEGRPLAYVHGYLLGGTYLVDDLGYDEEVAKVGIGSVATFQAIRALIDRFPGVRISFGYGDNQYKRVLASRSEACGSLYVVRATRATAGFRAYGPVRWLYQGIHRVRQDRARKKSAGRTP</sequence>
<reference evidence="2" key="1">
    <citation type="submission" date="2016-09" db="EMBL/GenBank/DDBJ databases">
        <authorList>
            <person name="Lysoe E."/>
        </authorList>
    </citation>
    <scope>NUCLEOTIDE SEQUENCE [LARGE SCALE GENOMIC DNA]</scope>
    <source>
        <strain evidence="2">LJ96T</strain>
    </source>
</reference>
<evidence type="ECO:0000313" key="1">
    <source>
        <dbReference type="EMBL" id="APG05422.1"/>
    </source>
</evidence>
<dbReference type="PATRIC" id="fig|1440763.5.peg.727"/>
<dbReference type="Proteomes" id="UP000182987">
    <property type="component" value="Chromosome"/>
</dbReference>